<gene>
    <name evidence="2" type="ORF">M3202_09995</name>
</gene>
<reference evidence="2" key="1">
    <citation type="submission" date="2022-05" db="EMBL/GenBank/DDBJ databases">
        <title>Comparative Genomics of Spacecraft Associated Microbes.</title>
        <authorList>
            <person name="Tran M.T."/>
            <person name="Wright A."/>
            <person name="Seuylemezian A."/>
            <person name="Eisen J."/>
            <person name="Coil D."/>
        </authorList>
    </citation>
    <scope>NUCLEOTIDE SEQUENCE</scope>
    <source>
        <strain evidence="2">214.1.1</strain>
    </source>
</reference>
<organism evidence="2 3">
    <name type="scientific">Halalkalibacter oceani</name>
    <dbReference type="NCBI Taxonomy" id="1653776"/>
    <lineage>
        <taxon>Bacteria</taxon>
        <taxon>Bacillati</taxon>
        <taxon>Bacillota</taxon>
        <taxon>Bacilli</taxon>
        <taxon>Bacillales</taxon>
        <taxon>Bacillaceae</taxon>
        <taxon>Halalkalibacter</taxon>
    </lineage>
</organism>
<keyword evidence="3" id="KW-1185">Reference proteome</keyword>
<proteinExistence type="predicted"/>
<evidence type="ECO:0000256" key="1">
    <source>
        <dbReference type="SAM" id="Phobius"/>
    </source>
</evidence>
<sequence length="112" mass="12173">MKSFLYSLLLSAGSYVFLILLAVVTAGQAGLVQMAGFIAAVIFFLSAVPFHRALYHGSRGAEPTYTAYVPPDEHLHQRMAARHKEPKSAARSILLFAAANNLIITIILALIF</sequence>
<comment type="caution">
    <text evidence="2">The sequence shown here is derived from an EMBL/GenBank/DDBJ whole genome shotgun (WGS) entry which is preliminary data.</text>
</comment>
<dbReference type="RefSeq" id="WP_251223199.1">
    <property type="nucleotide sequence ID" value="NZ_JAMBOL010000007.1"/>
</dbReference>
<evidence type="ECO:0000313" key="2">
    <source>
        <dbReference type="EMBL" id="MCM3714418.1"/>
    </source>
</evidence>
<feature type="transmembrane region" description="Helical" evidence="1">
    <location>
        <begin position="36"/>
        <end position="55"/>
    </location>
</feature>
<name>A0A9X2DSG2_9BACI</name>
<keyword evidence="1" id="KW-0812">Transmembrane</keyword>
<protein>
    <submittedName>
        <fullName evidence="2">Uncharacterized protein</fullName>
    </submittedName>
</protein>
<evidence type="ECO:0000313" key="3">
    <source>
        <dbReference type="Proteomes" id="UP001139179"/>
    </source>
</evidence>
<keyword evidence="1" id="KW-1133">Transmembrane helix</keyword>
<dbReference type="EMBL" id="JAMBOL010000007">
    <property type="protein sequence ID" value="MCM3714418.1"/>
    <property type="molecule type" value="Genomic_DNA"/>
</dbReference>
<feature type="transmembrane region" description="Helical" evidence="1">
    <location>
        <begin position="92"/>
        <end position="111"/>
    </location>
</feature>
<dbReference type="AlphaFoldDB" id="A0A9X2DSG2"/>
<keyword evidence="1" id="KW-0472">Membrane</keyword>
<accession>A0A9X2DSG2</accession>
<dbReference type="Proteomes" id="UP001139179">
    <property type="component" value="Unassembled WGS sequence"/>
</dbReference>